<dbReference type="Proteomes" id="UP000258434">
    <property type="component" value="Segment"/>
</dbReference>
<dbReference type="GeneID" id="54997805"/>
<evidence type="ECO:0000313" key="1">
    <source>
        <dbReference type="EMBL" id="AXH49043.1"/>
    </source>
</evidence>
<protein>
    <submittedName>
        <fullName evidence="1">Uncharacterized protein</fullName>
    </submittedName>
</protein>
<name>A0A345L191_9CAUD</name>
<sequence length="147" mass="15897">MSVPSLESLIAQHLPLHGEYRAGNVGCTCGWEAFVKVDPIAHDLDEFKTETFAKHVAEVIRQHHATVVELPAAHERKTLTTPNGQPYEVAVWDFPYARVATVVGSAEDGPVIDVDPMYPLNAADFEALGLALLAASRLAADGAEDHQ</sequence>
<dbReference type="RefSeq" id="YP_009806932.1">
    <property type="nucleotide sequence ID" value="NC_048018.1"/>
</dbReference>
<evidence type="ECO:0000313" key="2">
    <source>
        <dbReference type="Proteomes" id="UP000258434"/>
    </source>
</evidence>
<reference evidence="2" key="1">
    <citation type="submission" date="2018-06" db="EMBL/GenBank/DDBJ databases">
        <authorList>
            <person name="Zhirakovskaya E."/>
        </authorList>
    </citation>
    <scope>NUCLEOTIDE SEQUENCE [LARGE SCALE GENOMIC DNA]</scope>
</reference>
<gene>
    <name evidence="1" type="primary">84</name>
    <name evidence="1" type="ORF">SEA_APRICOT_84</name>
</gene>
<proteinExistence type="predicted"/>
<keyword evidence="2" id="KW-1185">Reference proteome</keyword>
<organism evidence="1 2">
    <name type="scientific">Gordonia phage Apricot</name>
    <dbReference type="NCBI Taxonomy" id="2250319"/>
    <lineage>
        <taxon>Viruses</taxon>
        <taxon>Duplodnaviria</taxon>
        <taxon>Heunggongvirae</taxon>
        <taxon>Uroviricota</taxon>
        <taxon>Caudoviricetes</taxon>
        <taxon>Apricotvirus</taxon>
        <taxon>Apricotvirus apricot</taxon>
    </lineage>
</organism>
<accession>A0A345L191</accession>
<dbReference type="EMBL" id="MH536812">
    <property type="protein sequence ID" value="AXH49043.1"/>
    <property type="molecule type" value="Genomic_DNA"/>
</dbReference>
<dbReference type="KEGG" id="vg:54997805"/>